<evidence type="ECO:0000313" key="3">
    <source>
        <dbReference type="Proteomes" id="UP000054279"/>
    </source>
</evidence>
<reference evidence="2 3" key="1">
    <citation type="submission" date="2014-06" db="EMBL/GenBank/DDBJ databases">
        <title>Evolutionary Origins and Diversification of the Mycorrhizal Mutualists.</title>
        <authorList>
            <consortium name="DOE Joint Genome Institute"/>
            <consortium name="Mycorrhizal Genomics Consortium"/>
            <person name="Kohler A."/>
            <person name="Kuo A."/>
            <person name="Nagy L.G."/>
            <person name="Floudas D."/>
            <person name="Copeland A."/>
            <person name="Barry K.W."/>
            <person name="Cichocki N."/>
            <person name="Veneault-Fourrey C."/>
            <person name="LaButti K."/>
            <person name="Lindquist E.A."/>
            <person name="Lipzen A."/>
            <person name="Lundell T."/>
            <person name="Morin E."/>
            <person name="Murat C."/>
            <person name="Riley R."/>
            <person name="Ohm R."/>
            <person name="Sun H."/>
            <person name="Tunlid A."/>
            <person name="Henrissat B."/>
            <person name="Grigoriev I.V."/>
            <person name="Hibbett D.S."/>
            <person name="Martin F."/>
        </authorList>
    </citation>
    <scope>NUCLEOTIDE SEQUENCE [LARGE SCALE GENOMIC DNA]</scope>
    <source>
        <strain evidence="2 3">SS14</strain>
    </source>
</reference>
<accession>A0A0C9TED7</accession>
<keyword evidence="3" id="KW-1185">Reference proteome</keyword>
<gene>
    <name evidence="2" type="ORF">M422DRAFT_271137</name>
</gene>
<protein>
    <submittedName>
        <fullName evidence="2">Uncharacterized protein</fullName>
    </submittedName>
</protein>
<dbReference type="EMBL" id="KN837328">
    <property type="protein sequence ID" value="KIJ27653.1"/>
    <property type="molecule type" value="Genomic_DNA"/>
</dbReference>
<name>A0A0C9TED7_SPHS4</name>
<dbReference type="AlphaFoldDB" id="A0A0C9TED7"/>
<dbReference type="HOGENOM" id="CLU_678213_0_0_1"/>
<feature type="region of interest" description="Disordered" evidence="1">
    <location>
        <begin position="95"/>
        <end position="140"/>
    </location>
</feature>
<sequence>MTSRIYHHCPSHGSGIRNFNRKLSFLKPTVPDDLPILPNADLPMLAASLSTLTPMPSSLLTSTTKLNCLSALPFDTIKTKGKGCAVPLIKGAQEGQPGAPFIVSDEEDDAPSTPTPKTSGKHTGSSCQVVSPPKASGAPTKHSCVAKSIMQATRHSHHHRPYPPSERFFGDTYGLHEPVDVALLSVHNIDVPLLTAEQSNFYKDQLRGSGIPNDVMFMLLDCCDCGKYFTKDYLHHVHGLSCIKWVHSMSRVRPVHPLYPAARNAVARILHHSRHNALDAVAATVMASPTLHQPAVAGTPITGPSTFSLPILFPLSPTSTPKALVPIPPILSHTTDTIATVPVMPSSSIIPPPVPMNSPASSAHDSSNVVAFNLTQEEMDDIESIHPFQCLIFYFLRHSVTPAHGH</sequence>
<dbReference type="Proteomes" id="UP000054279">
    <property type="component" value="Unassembled WGS sequence"/>
</dbReference>
<evidence type="ECO:0000313" key="2">
    <source>
        <dbReference type="EMBL" id="KIJ27653.1"/>
    </source>
</evidence>
<proteinExistence type="predicted"/>
<organism evidence="2 3">
    <name type="scientific">Sphaerobolus stellatus (strain SS14)</name>
    <dbReference type="NCBI Taxonomy" id="990650"/>
    <lineage>
        <taxon>Eukaryota</taxon>
        <taxon>Fungi</taxon>
        <taxon>Dikarya</taxon>
        <taxon>Basidiomycota</taxon>
        <taxon>Agaricomycotina</taxon>
        <taxon>Agaricomycetes</taxon>
        <taxon>Phallomycetidae</taxon>
        <taxon>Geastrales</taxon>
        <taxon>Sphaerobolaceae</taxon>
        <taxon>Sphaerobolus</taxon>
    </lineage>
</organism>
<feature type="compositionally biased region" description="Polar residues" evidence="1">
    <location>
        <begin position="115"/>
        <end position="129"/>
    </location>
</feature>
<evidence type="ECO:0000256" key="1">
    <source>
        <dbReference type="SAM" id="MobiDB-lite"/>
    </source>
</evidence>